<evidence type="ECO:0000313" key="1">
    <source>
        <dbReference type="EMBL" id="MPA68691.1"/>
    </source>
</evidence>
<dbReference type="AlphaFoldDB" id="A0A5B7BLL7"/>
<proteinExistence type="predicted"/>
<protein>
    <submittedName>
        <fullName evidence="1">Uncharacterized protein</fullName>
    </submittedName>
</protein>
<accession>A0A5B7BLL7</accession>
<organism evidence="1">
    <name type="scientific">Davidia involucrata</name>
    <name type="common">Dove tree</name>
    <dbReference type="NCBI Taxonomy" id="16924"/>
    <lineage>
        <taxon>Eukaryota</taxon>
        <taxon>Viridiplantae</taxon>
        <taxon>Streptophyta</taxon>
        <taxon>Embryophyta</taxon>
        <taxon>Tracheophyta</taxon>
        <taxon>Spermatophyta</taxon>
        <taxon>Magnoliopsida</taxon>
        <taxon>eudicotyledons</taxon>
        <taxon>Gunneridae</taxon>
        <taxon>Pentapetalae</taxon>
        <taxon>asterids</taxon>
        <taxon>Cornales</taxon>
        <taxon>Nyssaceae</taxon>
        <taxon>Davidia</taxon>
    </lineage>
</organism>
<name>A0A5B7BLL7_DAVIN</name>
<gene>
    <name evidence="1" type="ORF">Din_038132</name>
</gene>
<dbReference type="EMBL" id="GHES01038132">
    <property type="protein sequence ID" value="MPA68691.1"/>
    <property type="molecule type" value="Transcribed_RNA"/>
</dbReference>
<sequence>MPKAVSSFVKSCMWGGFQIKDSTKCCNKATEFICSACMLCVSCPLTIVWCCIKLPCKIGWRMAQHAKHRACCASQKKICAAYSSFSDIGFDIQPSEGVLP</sequence>
<reference evidence="1" key="1">
    <citation type="submission" date="2019-08" db="EMBL/GenBank/DDBJ databases">
        <title>Reference gene set and small RNA set construction with multiple tissues from Davidia involucrata Baill.</title>
        <authorList>
            <person name="Yang H."/>
            <person name="Zhou C."/>
            <person name="Li G."/>
            <person name="Wang J."/>
            <person name="Gao P."/>
            <person name="Wang M."/>
            <person name="Wang R."/>
            <person name="Zhao Y."/>
        </authorList>
    </citation>
    <scope>NUCLEOTIDE SEQUENCE</scope>
    <source>
        <tissue evidence="1">Mixed with DoveR01_LX</tissue>
    </source>
</reference>